<feature type="signal peptide" evidence="1">
    <location>
        <begin position="1"/>
        <end position="23"/>
    </location>
</feature>
<dbReference type="InterPro" id="IPR011041">
    <property type="entry name" value="Quinoprot_gluc/sorb_DH_b-prop"/>
</dbReference>
<evidence type="ECO:0000313" key="5">
    <source>
        <dbReference type="Proteomes" id="UP000316304"/>
    </source>
</evidence>
<dbReference type="EMBL" id="SJPT01000012">
    <property type="protein sequence ID" value="TWU17412.1"/>
    <property type="molecule type" value="Genomic_DNA"/>
</dbReference>
<dbReference type="PANTHER" id="PTHR19328:SF75">
    <property type="entry name" value="ALDOSE SUGAR DEHYDROGENASE YLII"/>
    <property type="match status" value="1"/>
</dbReference>
<dbReference type="Proteomes" id="UP000316304">
    <property type="component" value="Unassembled WGS sequence"/>
</dbReference>
<dbReference type="PANTHER" id="PTHR19328">
    <property type="entry name" value="HEDGEHOG-INTERACTING PROTEIN"/>
    <property type="match status" value="1"/>
</dbReference>
<feature type="domain" description="Glucose/Sorbosone dehydrogenase" evidence="3">
    <location>
        <begin position="343"/>
        <end position="633"/>
    </location>
</feature>
<keyword evidence="1" id="KW-0732">Signal</keyword>
<evidence type="ECO:0000313" key="4">
    <source>
        <dbReference type="EMBL" id="TWU17412.1"/>
    </source>
</evidence>
<proteinExistence type="predicted"/>
<gene>
    <name evidence="4" type="primary">yliI_3</name>
    <name evidence="4" type="ORF">Pla52o_52160</name>
</gene>
<sequence precursor="true">MKMRFNLAIAVFCLAWIPCPSLRGDTPDAAQAGSANQLTESEKRSGWELLFDGESTDGWRNYKRDRVSDGWKVENGALVRHAKGAGDLITKEKFESFELSLQYKISEGGNSGVMYHVVEGEGAPYHSGPEIQVQDNVKGRDPQKAGWLYQLYKPGSAPGENAPLDATRPSGQWNELYLRISKDQCTVCMNGVRYYNFKIGDETWKQRVAASKFAKWDGFGEAGEGHICLQDHGDEVAYRNIKLRRFKDNEPVPQPIDSKLGMRSVLAFPNLQWDQWEGINDAGQVRPLRLIELTYAKGMPNRLYAISQRGMIWSFENKADVKQSQLVLDLRDKVYDWQKPGANEQGLLGLALHPEFKANKKFYVYYSLANEKKSILSSFTMSKDNPAQADPESEQVLMEIDQPFQNHNGGSIEFGPDGYLYVGLGDGGYRNDPYGAGQDLSKILGKILRLDVDKAANGKAYGIPADNPFVNVTGALPEIYAYGLRNPWRIAFDPASGRLWCGDVGQELWEEVDVITKGGNYGWSNREGSHPFGNRPSVAGVSEPIGPVWEYDHEIGKSITGGRVYRSDRQSQLAGRYLYADYVTGTVWALSYDPETGKATRNDQVIPDSVPVLAFGQDAAGEVYYLTNSVRGECIYRFEAAE</sequence>
<protein>
    <submittedName>
        <fullName evidence="4">Soluble aldose sugar dehydrogenase YliI</fullName>
        <ecNumber evidence="4">1.1.5.-</ecNumber>
    </submittedName>
</protein>
<dbReference type="InterPro" id="IPR012938">
    <property type="entry name" value="Glc/Sorbosone_DH"/>
</dbReference>
<dbReference type="Gene3D" id="2.60.120.560">
    <property type="entry name" value="Exo-inulinase, domain 1"/>
    <property type="match status" value="1"/>
</dbReference>
<dbReference type="AlphaFoldDB" id="A0A5C6BZY1"/>
<feature type="chain" id="PRO_5022693693" evidence="1">
    <location>
        <begin position="24"/>
        <end position="642"/>
    </location>
</feature>
<dbReference type="Pfam" id="PF07995">
    <property type="entry name" value="GSDH"/>
    <property type="match status" value="1"/>
</dbReference>
<dbReference type="InterPro" id="IPR011042">
    <property type="entry name" value="6-blade_b-propeller_TolB-like"/>
</dbReference>
<accession>A0A5C6BZY1</accession>
<organism evidence="4 5">
    <name type="scientific">Novipirellula galeiformis</name>
    <dbReference type="NCBI Taxonomy" id="2528004"/>
    <lineage>
        <taxon>Bacteria</taxon>
        <taxon>Pseudomonadati</taxon>
        <taxon>Planctomycetota</taxon>
        <taxon>Planctomycetia</taxon>
        <taxon>Pirellulales</taxon>
        <taxon>Pirellulaceae</taxon>
        <taxon>Novipirellula</taxon>
    </lineage>
</organism>
<name>A0A5C6BZY1_9BACT</name>
<feature type="domain" description="3-keto-alpha-glucoside-1,2-lyase/3-keto-2-hydroxy-glucal hydratase" evidence="2">
    <location>
        <begin position="46"/>
        <end position="244"/>
    </location>
</feature>
<dbReference type="GO" id="GO:0016491">
    <property type="term" value="F:oxidoreductase activity"/>
    <property type="evidence" value="ECO:0007669"/>
    <property type="project" value="UniProtKB-KW"/>
</dbReference>
<evidence type="ECO:0000259" key="3">
    <source>
        <dbReference type="Pfam" id="PF07995"/>
    </source>
</evidence>
<keyword evidence="5" id="KW-1185">Reference proteome</keyword>
<dbReference type="GO" id="GO:0016787">
    <property type="term" value="F:hydrolase activity"/>
    <property type="evidence" value="ECO:0007669"/>
    <property type="project" value="InterPro"/>
</dbReference>
<evidence type="ECO:0000256" key="1">
    <source>
        <dbReference type="SAM" id="SignalP"/>
    </source>
</evidence>
<comment type="caution">
    <text evidence="4">The sequence shown here is derived from an EMBL/GenBank/DDBJ whole genome shotgun (WGS) entry which is preliminary data.</text>
</comment>
<dbReference type="RefSeq" id="WP_146597143.1">
    <property type="nucleotide sequence ID" value="NZ_SJPT01000012.1"/>
</dbReference>
<reference evidence="4 5" key="1">
    <citation type="submission" date="2019-02" db="EMBL/GenBank/DDBJ databases">
        <title>Deep-cultivation of Planctomycetes and their phenomic and genomic characterization uncovers novel biology.</title>
        <authorList>
            <person name="Wiegand S."/>
            <person name="Jogler M."/>
            <person name="Boedeker C."/>
            <person name="Pinto D."/>
            <person name="Vollmers J."/>
            <person name="Rivas-Marin E."/>
            <person name="Kohn T."/>
            <person name="Peeters S.H."/>
            <person name="Heuer A."/>
            <person name="Rast P."/>
            <person name="Oberbeckmann S."/>
            <person name="Bunk B."/>
            <person name="Jeske O."/>
            <person name="Meyerdierks A."/>
            <person name="Storesund J.E."/>
            <person name="Kallscheuer N."/>
            <person name="Luecker S."/>
            <person name="Lage O.M."/>
            <person name="Pohl T."/>
            <person name="Merkel B.J."/>
            <person name="Hornburger P."/>
            <person name="Mueller R.-W."/>
            <person name="Bruemmer F."/>
            <person name="Labrenz M."/>
            <person name="Spormann A.M."/>
            <person name="Op Den Camp H."/>
            <person name="Overmann J."/>
            <person name="Amann R."/>
            <person name="Jetten M.S.M."/>
            <person name="Mascher T."/>
            <person name="Medema M.H."/>
            <person name="Devos D.P."/>
            <person name="Kaster A.-K."/>
            <person name="Ovreas L."/>
            <person name="Rohde M."/>
            <person name="Galperin M.Y."/>
            <person name="Jogler C."/>
        </authorList>
    </citation>
    <scope>NUCLEOTIDE SEQUENCE [LARGE SCALE GENOMIC DNA]</scope>
    <source>
        <strain evidence="4 5">Pla52o</strain>
    </source>
</reference>
<dbReference type="OrthoDB" id="9770043at2"/>
<dbReference type="InterPro" id="IPR010496">
    <property type="entry name" value="AL/BT2_dom"/>
</dbReference>
<dbReference type="Pfam" id="PF06439">
    <property type="entry name" value="3keto-disac_hyd"/>
    <property type="match status" value="1"/>
</dbReference>
<dbReference type="EC" id="1.1.5.-" evidence="4"/>
<dbReference type="SUPFAM" id="SSF50952">
    <property type="entry name" value="Soluble quinoprotein glucose dehydrogenase"/>
    <property type="match status" value="1"/>
</dbReference>
<dbReference type="Gene3D" id="2.120.10.30">
    <property type="entry name" value="TolB, C-terminal domain"/>
    <property type="match status" value="1"/>
</dbReference>
<evidence type="ECO:0000259" key="2">
    <source>
        <dbReference type="Pfam" id="PF06439"/>
    </source>
</evidence>
<keyword evidence="4" id="KW-0560">Oxidoreductase</keyword>